<proteinExistence type="predicted"/>
<dbReference type="EMBL" id="UYRT01002167">
    <property type="protein sequence ID" value="VDK30712.1"/>
    <property type="molecule type" value="Genomic_DNA"/>
</dbReference>
<accession>A0A183CZ03</accession>
<protein>
    <submittedName>
        <fullName evidence="4">Secreted protein</fullName>
    </submittedName>
</protein>
<feature type="chain" id="PRO_5043138498" evidence="1">
    <location>
        <begin position="24"/>
        <end position="149"/>
    </location>
</feature>
<feature type="signal peptide" evidence="1">
    <location>
        <begin position="1"/>
        <end position="23"/>
    </location>
</feature>
<evidence type="ECO:0000313" key="2">
    <source>
        <dbReference type="EMBL" id="VDK30712.1"/>
    </source>
</evidence>
<reference evidence="4" key="1">
    <citation type="submission" date="2016-06" db="UniProtKB">
        <authorList>
            <consortium name="WormBaseParasite"/>
        </authorList>
    </citation>
    <scope>IDENTIFICATION</scope>
</reference>
<name>A0A183CZ03_9BILA</name>
<keyword evidence="1" id="KW-0732">Signal</keyword>
<evidence type="ECO:0000256" key="1">
    <source>
        <dbReference type="SAM" id="SignalP"/>
    </source>
</evidence>
<gene>
    <name evidence="2" type="ORF">GPUH_LOCUS1694</name>
</gene>
<organism evidence="4">
    <name type="scientific">Gongylonema pulchrum</name>
    <dbReference type="NCBI Taxonomy" id="637853"/>
    <lineage>
        <taxon>Eukaryota</taxon>
        <taxon>Metazoa</taxon>
        <taxon>Ecdysozoa</taxon>
        <taxon>Nematoda</taxon>
        <taxon>Chromadorea</taxon>
        <taxon>Rhabditida</taxon>
        <taxon>Spirurina</taxon>
        <taxon>Spiruromorpha</taxon>
        <taxon>Spiruroidea</taxon>
        <taxon>Gongylonematidae</taxon>
        <taxon>Gongylonema</taxon>
    </lineage>
</organism>
<dbReference type="WBParaSite" id="GPUH_0000169801-mRNA-1">
    <property type="protein sequence ID" value="GPUH_0000169801-mRNA-1"/>
    <property type="gene ID" value="GPUH_0000169801"/>
</dbReference>
<keyword evidence="3" id="KW-1185">Reference proteome</keyword>
<dbReference type="OrthoDB" id="5846338at2759"/>
<dbReference type="Proteomes" id="UP000271098">
    <property type="component" value="Unassembled WGS sequence"/>
</dbReference>
<dbReference type="AlphaFoldDB" id="A0A183CZ03"/>
<reference evidence="2 3" key="2">
    <citation type="submission" date="2018-11" db="EMBL/GenBank/DDBJ databases">
        <authorList>
            <consortium name="Pathogen Informatics"/>
        </authorList>
    </citation>
    <scope>NUCLEOTIDE SEQUENCE [LARGE SCALE GENOMIC DNA]</scope>
</reference>
<evidence type="ECO:0000313" key="4">
    <source>
        <dbReference type="WBParaSite" id="GPUH_0000169801-mRNA-1"/>
    </source>
</evidence>
<evidence type="ECO:0000313" key="3">
    <source>
        <dbReference type="Proteomes" id="UP000271098"/>
    </source>
</evidence>
<sequence>MLALRNTFLVVNIITAMSAQANSEPSPELAQPNSQDLKSRRIIQEMSMARIQNQQSDQSGDSLLDEQLKAFEETYSNDMDEIAMKENGLFSKLLLPPPSKKSGTTSRLCGTKLVEAIVKLCNGCVKPAGGKAVTAKRCKFHSYSRPHLD</sequence>